<name>A0ABY3RRN9_9MICO</name>
<dbReference type="InterPro" id="IPR027417">
    <property type="entry name" value="P-loop_NTPase"/>
</dbReference>
<comment type="catalytic activity">
    <reaction evidence="5">
        <text>GTP + H2O = GDP + phosphate + H(+)</text>
        <dbReference type="Rhea" id="RHEA:19669"/>
        <dbReference type="ChEBI" id="CHEBI:15377"/>
        <dbReference type="ChEBI" id="CHEBI:15378"/>
        <dbReference type="ChEBI" id="CHEBI:37565"/>
        <dbReference type="ChEBI" id="CHEBI:43474"/>
        <dbReference type="ChEBI" id="CHEBI:58189"/>
    </reaction>
    <physiologicalReaction direction="left-to-right" evidence="5">
        <dbReference type="Rhea" id="RHEA:19670"/>
    </physiologicalReaction>
</comment>
<keyword evidence="2" id="KW-0378">Hydrolase</keyword>
<feature type="domain" description="CobW C-terminal" evidence="6">
    <location>
        <begin position="246"/>
        <end position="337"/>
    </location>
</feature>
<dbReference type="Proteomes" id="UP001199642">
    <property type="component" value="Chromosome"/>
</dbReference>
<proteinExistence type="inferred from homology"/>
<evidence type="ECO:0000313" key="7">
    <source>
        <dbReference type="EMBL" id="UGS25534.1"/>
    </source>
</evidence>
<dbReference type="SUPFAM" id="SSF52540">
    <property type="entry name" value="P-loop containing nucleoside triphosphate hydrolases"/>
    <property type="match status" value="1"/>
</dbReference>
<sequence length="345" mass="37641">MNIDMSIPKVPRGGSENARIPVTVLTGFLGSGKTTLVNHVLTAEHGQRIAVIENEFGDVPIDNALVIGGDEKIIEMSNGCCLCCTARTDLIDILNTLRDRADQFDRIVIETSGMADPNPVAQTFFVDDDIAAHFRLDAIVTLVDAKHIEQHLDEVHTDGVGNQASDQIAFADRIVINKIDLVTAEDIERIEARLRTINQTAGILTSRHGRVDLEKILGIAAFNRNARTVGEQDWLHDDAHTHEPTLSSESITVDGEIRLDALRAWLDAHVAEHGDDLYRLKGILRVAGADLPHVVQGIHQLYDVLPVDLPHPERSTLVFIGRNLDRAALDAGLSACRAEGAVLVG</sequence>
<keyword evidence="1" id="KW-0547">Nucleotide-binding</keyword>
<dbReference type="SMART" id="SM00833">
    <property type="entry name" value="CobW_C"/>
    <property type="match status" value="1"/>
</dbReference>
<gene>
    <name evidence="7" type="ORF">K8F61_12705</name>
</gene>
<evidence type="ECO:0000256" key="5">
    <source>
        <dbReference type="ARBA" id="ARBA00049117"/>
    </source>
</evidence>
<dbReference type="PANTHER" id="PTHR13748">
    <property type="entry name" value="COBW-RELATED"/>
    <property type="match status" value="1"/>
</dbReference>
<reference evidence="7 8" key="1">
    <citation type="submission" date="2023-01" db="EMBL/GenBank/DDBJ databases">
        <title>Characterization of estradiol degrading bacteria Microbacterium sp. MZT7 and reveal degrading genes through genome analysis.</title>
        <authorList>
            <person name="Hao P."/>
            <person name="Gao Y."/>
        </authorList>
    </citation>
    <scope>NUCLEOTIDE SEQUENCE [LARGE SCALE GENOMIC DNA]</scope>
    <source>
        <strain evidence="7 8">MZT7</strain>
    </source>
</reference>
<evidence type="ECO:0000256" key="2">
    <source>
        <dbReference type="ARBA" id="ARBA00022801"/>
    </source>
</evidence>
<dbReference type="SUPFAM" id="SSF90002">
    <property type="entry name" value="Hypothetical protein YjiA, C-terminal domain"/>
    <property type="match status" value="1"/>
</dbReference>
<organism evidence="7 8">
    <name type="scientific">Microbacterium resistens</name>
    <dbReference type="NCBI Taxonomy" id="156977"/>
    <lineage>
        <taxon>Bacteria</taxon>
        <taxon>Bacillati</taxon>
        <taxon>Actinomycetota</taxon>
        <taxon>Actinomycetes</taxon>
        <taxon>Micrococcales</taxon>
        <taxon>Microbacteriaceae</taxon>
        <taxon>Microbacterium</taxon>
    </lineage>
</organism>
<evidence type="ECO:0000256" key="3">
    <source>
        <dbReference type="ARBA" id="ARBA00023186"/>
    </source>
</evidence>
<dbReference type="Pfam" id="PF02492">
    <property type="entry name" value="cobW"/>
    <property type="match status" value="1"/>
</dbReference>
<dbReference type="InterPro" id="IPR003495">
    <property type="entry name" value="CobW/HypB/UreG_nucleotide-bd"/>
</dbReference>
<dbReference type="CDD" id="cd03112">
    <property type="entry name" value="CobW-like"/>
    <property type="match status" value="1"/>
</dbReference>
<dbReference type="Pfam" id="PF07683">
    <property type="entry name" value="CobW_C"/>
    <property type="match status" value="1"/>
</dbReference>
<dbReference type="InterPro" id="IPR011629">
    <property type="entry name" value="CobW-like_C"/>
</dbReference>
<evidence type="ECO:0000256" key="4">
    <source>
        <dbReference type="ARBA" id="ARBA00034320"/>
    </source>
</evidence>
<dbReference type="EMBL" id="CP082781">
    <property type="protein sequence ID" value="UGS25534.1"/>
    <property type="molecule type" value="Genomic_DNA"/>
</dbReference>
<accession>A0ABY3RRN9</accession>
<dbReference type="InterPro" id="IPR051316">
    <property type="entry name" value="Zinc-reg_GTPase_activator"/>
</dbReference>
<dbReference type="PANTHER" id="PTHR13748:SF62">
    <property type="entry name" value="COBW DOMAIN-CONTAINING PROTEIN"/>
    <property type="match status" value="1"/>
</dbReference>
<evidence type="ECO:0000313" key="8">
    <source>
        <dbReference type="Proteomes" id="UP001199642"/>
    </source>
</evidence>
<dbReference type="RefSeq" id="WP_231819375.1">
    <property type="nucleotide sequence ID" value="NZ_CP082781.1"/>
</dbReference>
<dbReference type="Gene3D" id="3.30.1220.10">
    <property type="entry name" value="CobW-like, C-terminal domain"/>
    <property type="match status" value="1"/>
</dbReference>
<comment type="similarity">
    <text evidence="4">Belongs to the SIMIBI class G3E GTPase family. ZNG1 subfamily.</text>
</comment>
<protein>
    <submittedName>
        <fullName evidence="7">GTP-binding protein</fullName>
    </submittedName>
</protein>
<keyword evidence="3" id="KW-0143">Chaperone</keyword>
<dbReference type="InterPro" id="IPR036627">
    <property type="entry name" value="CobW-likC_sf"/>
</dbReference>
<evidence type="ECO:0000256" key="1">
    <source>
        <dbReference type="ARBA" id="ARBA00022741"/>
    </source>
</evidence>
<evidence type="ECO:0000259" key="6">
    <source>
        <dbReference type="SMART" id="SM00833"/>
    </source>
</evidence>
<keyword evidence="8" id="KW-1185">Reference proteome</keyword>
<dbReference type="Gene3D" id="3.40.50.300">
    <property type="entry name" value="P-loop containing nucleotide triphosphate hydrolases"/>
    <property type="match status" value="1"/>
</dbReference>